<dbReference type="Proteomes" id="UP000663868">
    <property type="component" value="Unassembled WGS sequence"/>
</dbReference>
<evidence type="ECO:0000256" key="9">
    <source>
        <dbReference type="ARBA" id="ARBA00023204"/>
    </source>
</evidence>
<keyword evidence="6" id="KW-0227">DNA damage</keyword>
<gene>
    <name evidence="12" type="ORF">IZO911_LOCUS33055</name>
    <name evidence="13" type="ORF">KXQ929_LOCUS19779</name>
</gene>
<evidence type="ECO:0000256" key="4">
    <source>
        <dbReference type="ARBA" id="ARBA00022722"/>
    </source>
</evidence>
<dbReference type="AlphaFoldDB" id="A0A815CEM3"/>
<dbReference type="EMBL" id="CAJNOE010000592">
    <property type="protein sequence ID" value="CAF1282596.1"/>
    <property type="molecule type" value="Genomic_DNA"/>
</dbReference>
<evidence type="ECO:0000256" key="5">
    <source>
        <dbReference type="ARBA" id="ARBA00022723"/>
    </source>
</evidence>
<keyword evidence="7" id="KW-0378">Hydrolase</keyword>
<evidence type="ECO:0000256" key="2">
    <source>
        <dbReference type="ARBA" id="ARBA00001946"/>
    </source>
</evidence>
<comment type="caution">
    <text evidence="12">The sequence shown here is derived from an EMBL/GenBank/DDBJ whole genome shotgun (WGS) entry which is preliminary data.</text>
</comment>
<keyword evidence="9" id="KW-0234">DNA repair</keyword>
<protein>
    <recommendedName>
        <fullName evidence="11">Endonuclease/exonuclease/phosphatase domain-containing protein</fullName>
    </recommendedName>
</protein>
<feature type="domain" description="Endonuclease/exonuclease/phosphatase" evidence="11">
    <location>
        <begin position="46"/>
        <end position="300"/>
    </location>
</feature>
<comment type="cofactor">
    <cofactor evidence="2">
        <name>Mg(2+)</name>
        <dbReference type="ChEBI" id="CHEBI:18420"/>
    </cofactor>
</comment>
<dbReference type="GO" id="GO:0046872">
    <property type="term" value="F:metal ion binding"/>
    <property type="evidence" value="ECO:0007669"/>
    <property type="project" value="UniProtKB-KW"/>
</dbReference>
<evidence type="ECO:0000256" key="1">
    <source>
        <dbReference type="ARBA" id="ARBA00001936"/>
    </source>
</evidence>
<name>A0A815CEM3_9BILA</name>
<evidence type="ECO:0000256" key="10">
    <source>
        <dbReference type="ARBA" id="ARBA00023242"/>
    </source>
</evidence>
<evidence type="ECO:0000313" key="12">
    <source>
        <dbReference type="EMBL" id="CAF1282596.1"/>
    </source>
</evidence>
<evidence type="ECO:0000256" key="6">
    <source>
        <dbReference type="ARBA" id="ARBA00022763"/>
    </source>
</evidence>
<evidence type="ECO:0000256" key="7">
    <source>
        <dbReference type="ARBA" id="ARBA00022801"/>
    </source>
</evidence>
<dbReference type="GO" id="GO:0005737">
    <property type="term" value="C:cytoplasm"/>
    <property type="evidence" value="ECO:0007669"/>
    <property type="project" value="TreeGrafter"/>
</dbReference>
<reference evidence="12" key="1">
    <citation type="submission" date="2021-02" db="EMBL/GenBank/DDBJ databases">
        <authorList>
            <person name="Nowell W R."/>
        </authorList>
    </citation>
    <scope>NUCLEOTIDE SEQUENCE</scope>
</reference>
<dbReference type="GO" id="GO:0006302">
    <property type="term" value="P:double-strand break repair"/>
    <property type="evidence" value="ECO:0007669"/>
    <property type="project" value="TreeGrafter"/>
</dbReference>
<dbReference type="Proteomes" id="UP000663860">
    <property type="component" value="Unassembled WGS sequence"/>
</dbReference>
<dbReference type="InterPro" id="IPR005135">
    <property type="entry name" value="Endo/exonuclease/phosphatase"/>
</dbReference>
<evidence type="ECO:0000313" key="13">
    <source>
        <dbReference type="EMBL" id="CAF3845677.1"/>
    </source>
</evidence>
<keyword evidence="5" id="KW-0479">Metal-binding</keyword>
<dbReference type="Pfam" id="PF03372">
    <property type="entry name" value="Exo_endo_phos"/>
    <property type="match status" value="1"/>
</dbReference>
<dbReference type="EMBL" id="CAJOBB010001356">
    <property type="protein sequence ID" value="CAF3845677.1"/>
    <property type="molecule type" value="Genomic_DNA"/>
</dbReference>
<sequence>MGSLGAQHPQTLPIWHYDTMKRQWRSQDPTTHHYKKPKVQRFLRAITYNIWFNKEHQQLRFQSLSPLLQQSKAHIICLQEVTKSILEQLISQPWVQQHYFVSDIDGSTFLNGQESYGVVMLIDKSLYLRRLLSFPYHTEQGRQLLFAEIQLKTEKLLVGTVHLESKRDKETIRSHQLQTCQSVFNRYAMNRPNVTRLLMGDFNFDSEWAENGKQMNILKHWTDLWPKLNGPNSRGSTFKNGRLDRIMFQSLRVTPIKMRIIGNIPIGQFPKPKSFSENLLSIFSFYKKTPRVSPVFPSDHFGLMADFDLSRV</sequence>
<evidence type="ECO:0000259" key="11">
    <source>
        <dbReference type="Pfam" id="PF03372"/>
    </source>
</evidence>
<keyword evidence="10" id="KW-0539">Nucleus</keyword>
<dbReference type="GO" id="GO:0070260">
    <property type="term" value="F:5'-tyrosyl-DNA phosphodiesterase activity"/>
    <property type="evidence" value="ECO:0007669"/>
    <property type="project" value="TreeGrafter"/>
</dbReference>
<keyword evidence="8" id="KW-0460">Magnesium</keyword>
<organism evidence="12 14">
    <name type="scientific">Adineta steineri</name>
    <dbReference type="NCBI Taxonomy" id="433720"/>
    <lineage>
        <taxon>Eukaryota</taxon>
        <taxon>Metazoa</taxon>
        <taxon>Spiralia</taxon>
        <taxon>Gnathifera</taxon>
        <taxon>Rotifera</taxon>
        <taxon>Eurotatoria</taxon>
        <taxon>Bdelloidea</taxon>
        <taxon>Adinetida</taxon>
        <taxon>Adinetidae</taxon>
        <taxon>Adineta</taxon>
    </lineage>
</organism>
<comment type="subcellular location">
    <subcellularLocation>
        <location evidence="3">Nucleus</location>
        <location evidence="3">PML body</location>
    </subcellularLocation>
</comment>
<dbReference type="PANTHER" id="PTHR15822:SF4">
    <property type="entry name" value="TYROSYL-DNA PHOSPHODIESTERASE 2"/>
    <property type="match status" value="1"/>
</dbReference>
<dbReference type="InterPro" id="IPR051547">
    <property type="entry name" value="TDP2-like"/>
</dbReference>
<dbReference type="SUPFAM" id="SSF56219">
    <property type="entry name" value="DNase I-like"/>
    <property type="match status" value="1"/>
</dbReference>
<keyword evidence="4" id="KW-0540">Nuclease</keyword>
<dbReference type="PANTHER" id="PTHR15822">
    <property type="entry name" value="TRAF AND TNF RECEPTOR-ASSOCIATED PROTEIN"/>
    <property type="match status" value="1"/>
</dbReference>
<proteinExistence type="predicted"/>
<dbReference type="GO" id="GO:0003697">
    <property type="term" value="F:single-stranded DNA binding"/>
    <property type="evidence" value="ECO:0007669"/>
    <property type="project" value="TreeGrafter"/>
</dbReference>
<comment type="cofactor">
    <cofactor evidence="1">
        <name>Mn(2+)</name>
        <dbReference type="ChEBI" id="CHEBI:29035"/>
    </cofactor>
</comment>
<evidence type="ECO:0000256" key="8">
    <source>
        <dbReference type="ARBA" id="ARBA00022842"/>
    </source>
</evidence>
<evidence type="ECO:0000313" key="14">
    <source>
        <dbReference type="Proteomes" id="UP000663860"/>
    </source>
</evidence>
<dbReference type="GO" id="GO:0016605">
    <property type="term" value="C:PML body"/>
    <property type="evidence" value="ECO:0007669"/>
    <property type="project" value="UniProtKB-SubCell"/>
</dbReference>
<accession>A0A815CEM3</accession>
<dbReference type="GO" id="GO:0004518">
    <property type="term" value="F:nuclease activity"/>
    <property type="evidence" value="ECO:0007669"/>
    <property type="project" value="UniProtKB-KW"/>
</dbReference>
<dbReference type="InterPro" id="IPR036691">
    <property type="entry name" value="Endo/exonu/phosph_ase_sf"/>
</dbReference>
<dbReference type="Gene3D" id="3.60.10.10">
    <property type="entry name" value="Endonuclease/exonuclease/phosphatase"/>
    <property type="match status" value="1"/>
</dbReference>
<evidence type="ECO:0000256" key="3">
    <source>
        <dbReference type="ARBA" id="ARBA00004322"/>
    </source>
</evidence>
<dbReference type="CDD" id="cd09080">
    <property type="entry name" value="TDP2"/>
    <property type="match status" value="1"/>
</dbReference>